<keyword evidence="2" id="KW-1185">Reference proteome</keyword>
<gene>
    <name evidence="1" type="ORF">H3H36_02460</name>
</gene>
<dbReference type="AlphaFoldDB" id="A0A7W2EE28"/>
<protein>
    <submittedName>
        <fullName evidence="1">Uncharacterized protein</fullName>
    </submittedName>
</protein>
<dbReference type="EMBL" id="JACEZS010000001">
    <property type="protein sequence ID" value="MBA5604223.1"/>
    <property type="molecule type" value="Genomic_DNA"/>
</dbReference>
<sequence>MLTRTVETVDSLDELCITHCTPVNADALSAISLALHVAWANIHAHAESDRHEEVLIDVPL</sequence>
<organism evidence="1 2">
    <name type="scientific">Rugamonas fusca</name>
    <dbReference type="NCBI Taxonomy" id="2758568"/>
    <lineage>
        <taxon>Bacteria</taxon>
        <taxon>Pseudomonadati</taxon>
        <taxon>Pseudomonadota</taxon>
        <taxon>Betaproteobacteria</taxon>
        <taxon>Burkholderiales</taxon>
        <taxon>Oxalobacteraceae</taxon>
        <taxon>Telluria group</taxon>
        <taxon>Rugamonas</taxon>
    </lineage>
</organism>
<dbReference type="RefSeq" id="WP_182213580.1">
    <property type="nucleotide sequence ID" value="NZ_JACEZS010000001.1"/>
</dbReference>
<name>A0A7W2EE28_9BURK</name>
<evidence type="ECO:0000313" key="2">
    <source>
        <dbReference type="Proteomes" id="UP000566711"/>
    </source>
</evidence>
<reference evidence="1 2" key="1">
    <citation type="submission" date="2020-07" db="EMBL/GenBank/DDBJ databases">
        <title>Novel species isolated from subtropical streams in China.</title>
        <authorList>
            <person name="Lu H."/>
        </authorList>
    </citation>
    <scope>NUCLEOTIDE SEQUENCE [LARGE SCALE GENOMIC DNA]</scope>
    <source>
        <strain evidence="1 2">FT3S</strain>
    </source>
</reference>
<accession>A0A7W2EE28</accession>
<comment type="caution">
    <text evidence="1">The sequence shown here is derived from an EMBL/GenBank/DDBJ whole genome shotgun (WGS) entry which is preliminary data.</text>
</comment>
<dbReference type="Proteomes" id="UP000566711">
    <property type="component" value="Unassembled WGS sequence"/>
</dbReference>
<proteinExistence type="predicted"/>
<evidence type="ECO:0000313" key="1">
    <source>
        <dbReference type="EMBL" id="MBA5604223.1"/>
    </source>
</evidence>